<dbReference type="EMBL" id="RAPF01000003">
    <property type="protein sequence ID" value="RKF21854.1"/>
    <property type="molecule type" value="Genomic_DNA"/>
</dbReference>
<name>A0A420EML8_9SPHN</name>
<dbReference type="Gene3D" id="2.40.70.10">
    <property type="entry name" value="Acid Proteases"/>
    <property type="match status" value="1"/>
</dbReference>
<dbReference type="InterPro" id="IPR021109">
    <property type="entry name" value="Peptidase_aspartic_dom_sf"/>
</dbReference>
<accession>A0A420EML8</accession>
<comment type="caution">
    <text evidence="1">The sequence shown here is derived from an EMBL/GenBank/DDBJ whole genome shotgun (WGS) entry which is preliminary data.</text>
</comment>
<reference evidence="1 2" key="1">
    <citation type="submission" date="2018-09" db="EMBL/GenBank/DDBJ databases">
        <title>Altererythrobacter spongiae sp. nov., isolated from a marine sponge.</title>
        <authorList>
            <person name="Zhuang L."/>
            <person name="Luo L."/>
        </authorList>
    </citation>
    <scope>NUCLEOTIDE SEQUENCE [LARGE SCALE GENOMIC DNA]</scope>
    <source>
        <strain evidence="1 2">HN-Y73</strain>
    </source>
</reference>
<keyword evidence="2" id="KW-1185">Reference proteome</keyword>
<dbReference type="AlphaFoldDB" id="A0A420EML8"/>
<protein>
    <recommendedName>
        <fullName evidence="3">Aspartyl protease</fullName>
    </recommendedName>
</protein>
<gene>
    <name evidence="1" type="ORF">D6851_07515</name>
</gene>
<organism evidence="1 2">
    <name type="scientific">Altericroceibacterium spongiae</name>
    <dbReference type="NCBI Taxonomy" id="2320269"/>
    <lineage>
        <taxon>Bacteria</taxon>
        <taxon>Pseudomonadati</taxon>
        <taxon>Pseudomonadota</taxon>
        <taxon>Alphaproteobacteria</taxon>
        <taxon>Sphingomonadales</taxon>
        <taxon>Erythrobacteraceae</taxon>
        <taxon>Altericroceibacterium</taxon>
    </lineage>
</organism>
<dbReference type="Proteomes" id="UP000284395">
    <property type="component" value="Unassembled WGS sequence"/>
</dbReference>
<sequence>MGRFQLTFYKKDYAPIAFESVNGLVLFQAKVGDRDIWVLLDNQSSSLIDTGLARELDLPFDKNFRSETKTYESSEITLVTDVPLKVNHQFTSTGGMLSISLDRYSKMLGRNIGMVLGKNYLSKISYFIDRKHEKIGFALSGAIRPKQGRNSYTLPLAAGDVIEADVNGKTMRLKIGLANSSTVRLSADSWDKAIPDKAKEQAIPQVDPMGNLGTKQWSENLPVTLDKMTLHIPISTEFKDFPDYDGIIGMGILRGFTLSIDSPAKQIFLMPQLEKHGGQNSPEEGQKRP</sequence>
<evidence type="ECO:0008006" key="3">
    <source>
        <dbReference type="Google" id="ProtNLM"/>
    </source>
</evidence>
<evidence type="ECO:0000313" key="1">
    <source>
        <dbReference type="EMBL" id="RKF21854.1"/>
    </source>
</evidence>
<proteinExistence type="predicted"/>
<dbReference type="RefSeq" id="WP_120324262.1">
    <property type="nucleotide sequence ID" value="NZ_RAPF01000003.1"/>
</dbReference>
<evidence type="ECO:0000313" key="2">
    <source>
        <dbReference type="Proteomes" id="UP000284395"/>
    </source>
</evidence>